<proteinExistence type="predicted"/>
<dbReference type="InParanoid" id="F4PD26"/>
<evidence type="ECO:0000256" key="2">
    <source>
        <dbReference type="ARBA" id="ARBA00022763"/>
    </source>
</evidence>
<dbReference type="GeneID" id="18239514"/>
<dbReference type="GO" id="GO:0006281">
    <property type="term" value="P:DNA repair"/>
    <property type="evidence" value="ECO:0007669"/>
    <property type="project" value="UniProtKB-KW"/>
</dbReference>
<feature type="domain" description="Chromatin assembly factor 1 subunit A dimerization" evidence="6">
    <location>
        <begin position="469"/>
        <end position="540"/>
    </location>
</feature>
<keyword evidence="4" id="KW-0539">Nucleus</keyword>
<feature type="compositionally biased region" description="Acidic residues" evidence="5">
    <location>
        <begin position="507"/>
        <end position="544"/>
    </location>
</feature>
<dbReference type="OrthoDB" id="440676at2759"/>
<dbReference type="Proteomes" id="UP000007241">
    <property type="component" value="Unassembled WGS sequence"/>
</dbReference>
<feature type="compositionally biased region" description="Basic and acidic residues" evidence="5">
    <location>
        <begin position="1"/>
        <end position="11"/>
    </location>
</feature>
<sequence length="975" mass="109808">MLGSMHEDGSTNHDISMSSSNNTAASIPLTNTTIMDSLNKHPQSLDDSALSAASTLIEQPITNVSTPQKSSQLPCVEFQKLLDIRKNKIDFKEKPMHLSKHPYTILELAKFFAFRTDPTNILNSQSTTFDSLIAMLIQDSSFTLHHLLKTVTDQLCPITFENQSTTREVSMVKAWLESCIVRIASRNNYGFQLDNGETPLSVSVFRWEVKHLDLFQPEIRKLIETRMAARDTACKAMKKYIQDLSPDARASLFSMTPGTKRKADGAEIRSSSKEAKIKEKESRDIERQRKENEKAAEKQRKENEKAIEKQRKEDEKALERAAKKCKKDAERKASKEAKELNEVKEVEEREKKKNATPGQKTLAGFVFSVSKEKKETVGGSIACEYADYMSYFQPFHVKETVTVSSIHPLEHVKPFPIGLTFPEIDINSCILDFKLFCSNKSKIHSVRRFPRNLDLADDGNILLQSRTWKLIGFAENIRPPYFGTWSKVSKYVTGRRPFCNKEPTLEYDVDSEAEWEEDEPGEELKSEDEDEDEDITADDDEDENQWLVPHGYLSDDEGIEEDDPGCDSSGTKPKMNGDNPSKRKNLVHLVPVISGPHFSNTSDPLPATDPLSMLTVEIIGDYTIPIDPYHTTVVHTDDIVQVKKTPKSQKSMFPKEHLPDLIQLVSGREARIADLVDEFKALVPTATKAAIESMIRSIAIRKKEKHDARHKWYLIEPNLLPLESTPTKSPFKQTCVSVEIPAQPIASIFETPKKKKVAKQMTLLDTISTPTKTPTRAFKQTMSNSTSTKKNSTPPKNELVTDAESIVLPLKRRFSDSCHNTEMLNVLKKANQQPNVCLELLSSEMFSRQDVIAGLSCDLLTALIMIVLELASVISNTYWIDAEWPVIKNALRVVAHLLASEHVLSKTAYKKFESDVANKWNLSIGMLLSEMQVEAAGYAAAIISQSIHACHDQSAVIRIQQSLSQFINQYKASLN</sequence>
<dbReference type="PANTHER" id="PTHR15272:SF0">
    <property type="entry name" value="CHROMATIN ASSEMBLY FACTOR 1 SUBUNIT A"/>
    <property type="match status" value="1"/>
</dbReference>
<evidence type="ECO:0000256" key="5">
    <source>
        <dbReference type="SAM" id="MobiDB-lite"/>
    </source>
</evidence>
<dbReference type="InterPro" id="IPR022043">
    <property type="entry name" value="CAF1A_DD"/>
</dbReference>
<organism evidence="7 8">
    <name type="scientific">Batrachochytrium dendrobatidis (strain JAM81 / FGSC 10211)</name>
    <name type="common">Frog chytrid fungus</name>
    <dbReference type="NCBI Taxonomy" id="684364"/>
    <lineage>
        <taxon>Eukaryota</taxon>
        <taxon>Fungi</taxon>
        <taxon>Fungi incertae sedis</taxon>
        <taxon>Chytridiomycota</taxon>
        <taxon>Chytridiomycota incertae sedis</taxon>
        <taxon>Chytridiomycetes</taxon>
        <taxon>Rhizophydiales</taxon>
        <taxon>Rhizophydiales incertae sedis</taxon>
        <taxon>Batrachochytrium</taxon>
    </lineage>
</organism>
<dbReference type="STRING" id="684364.F4PD26"/>
<protein>
    <recommendedName>
        <fullName evidence="6">Chromatin assembly factor 1 subunit A dimerization domain-containing protein</fullName>
    </recommendedName>
</protein>
<feature type="compositionally biased region" description="Acidic residues" evidence="5">
    <location>
        <begin position="554"/>
        <end position="565"/>
    </location>
</feature>
<feature type="region of interest" description="Disordered" evidence="5">
    <location>
        <begin position="778"/>
        <end position="798"/>
    </location>
</feature>
<evidence type="ECO:0000256" key="3">
    <source>
        <dbReference type="ARBA" id="ARBA00023204"/>
    </source>
</evidence>
<reference evidence="7 8" key="1">
    <citation type="submission" date="2009-12" db="EMBL/GenBank/DDBJ databases">
        <title>The draft genome of Batrachochytrium dendrobatidis.</title>
        <authorList>
            <consortium name="US DOE Joint Genome Institute (JGI-PGF)"/>
            <person name="Kuo A."/>
            <person name="Salamov A."/>
            <person name="Schmutz J."/>
            <person name="Lucas S."/>
            <person name="Pitluck S."/>
            <person name="Rosenblum E."/>
            <person name="Stajich J."/>
            <person name="Eisen M."/>
            <person name="Grigoriev I.V."/>
        </authorList>
    </citation>
    <scope>NUCLEOTIDE SEQUENCE [LARGE SCALE GENOMIC DNA]</scope>
    <source>
        <strain evidence="8">JAM81 / FGSC 10211</strain>
    </source>
</reference>
<dbReference type="GO" id="GO:0006334">
    <property type="term" value="P:nucleosome assembly"/>
    <property type="evidence" value="ECO:0000318"/>
    <property type="project" value="GO_Central"/>
</dbReference>
<accession>F4PD26</accession>
<dbReference type="GO" id="GO:0033186">
    <property type="term" value="C:CAF-1 complex"/>
    <property type="evidence" value="ECO:0000318"/>
    <property type="project" value="GO_Central"/>
</dbReference>
<keyword evidence="2" id="KW-0227">DNA damage</keyword>
<dbReference type="RefSeq" id="XP_006682414.1">
    <property type="nucleotide sequence ID" value="XM_006682351.1"/>
</dbReference>
<evidence type="ECO:0000313" key="7">
    <source>
        <dbReference type="EMBL" id="EGF76902.1"/>
    </source>
</evidence>
<keyword evidence="3" id="KW-0234">DNA repair</keyword>
<feature type="compositionally biased region" description="Polar residues" evidence="5">
    <location>
        <begin position="12"/>
        <end position="22"/>
    </location>
</feature>
<dbReference type="GO" id="GO:0005634">
    <property type="term" value="C:nucleus"/>
    <property type="evidence" value="ECO:0000318"/>
    <property type="project" value="GO_Central"/>
</dbReference>
<evidence type="ECO:0000256" key="4">
    <source>
        <dbReference type="ARBA" id="ARBA00023242"/>
    </source>
</evidence>
<dbReference type="CDD" id="cd22249">
    <property type="entry name" value="UDM1_RNF168_RNF169-like"/>
    <property type="match status" value="1"/>
</dbReference>
<dbReference type="OMA" id="KGPCWES"/>
<dbReference type="EMBL" id="GL882894">
    <property type="protein sequence ID" value="EGF76902.1"/>
    <property type="molecule type" value="Genomic_DNA"/>
</dbReference>
<evidence type="ECO:0000313" key="8">
    <source>
        <dbReference type="Proteomes" id="UP000007241"/>
    </source>
</evidence>
<feature type="region of interest" description="Disordered" evidence="5">
    <location>
        <begin position="1"/>
        <end position="22"/>
    </location>
</feature>
<feature type="compositionally biased region" description="Basic and acidic residues" evidence="5">
    <location>
        <begin position="261"/>
        <end position="353"/>
    </location>
</feature>
<name>F4PD26_BATDJ</name>
<feature type="compositionally biased region" description="Low complexity" evidence="5">
    <location>
        <begin position="783"/>
        <end position="797"/>
    </location>
</feature>
<comment type="subcellular location">
    <subcellularLocation>
        <location evidence="1">Nucleus</location>
    </subcellularLocation>
</comment>
<feature type="region of interest" description="Disordered" evidence="5">
    <location>
        <begin position="251"/>
        <end position="355"/>
    </location>
</feature>
<keyword evidence="8" id="KW-1185">Reference proteome</keyword>
<evidence type="ECO:0000256" key="1">
    <source>
        <dbReference type="ARBA" id="ARBA00004123"/>
    </source>
</evidence>
<dbReference type="Pfam" id="PF12253">
    <property type="entry name" value="CAF1A_dimeriz"/>
    <property type="match status" value="1"/>
</dbReference>
<dbReference type="HOGENOM" id="CLU_304602_0_0_1"/>
<gene>
    <name evidence="7" type="ORF">BATDEDRAFT_28128</name>
</gene>
<evidence type="ECO:0000259" key="6">
    <source>
        <dbReference type="Pfam" id="PF12253"/>
    </source>
</evidence>
<dbReference type="AlphaFoldDB" id="F4PD26"/>
<feature type="region of interest" description="Disordered" evidence="5">
    <location>
        <begin position="507"/>
        <end position="582"/>
    </location>
</feature>
<dbReference type="PANTHER" id="PTHR15272">
    <property type="entry name" value="CHROMATIN ASSEMBLY FACTOR 1 SUBUNIT A CAF-1 SUBUNIT A"/>
    <property type="match status" value="1"/>
</dbReference>